<reference evidence="2 3" key="1">
    <citation type="submission" date="2020-08" db="EMBL/GenBank/DDBJ databases">
        <title>Genome sequencing of Purple Non-Sulfur Bacteria from various extreme environments.</title>
        <authorList>
            <person name="Mayer M."/>
        </authorList>
    </citation>
    <scope>NUCLEOTIDE SEQUENCE [LARGE SCALE GENOMIC DNA]</scope>
    <source>
        <strain evidence="2 3">2761</strain>
    </source>
</reference>
<proteinExistence type="predicted"/>
<dbReference type="Gene3D" id="1.10.10.60">
    <property type="entry name" value="Homeodomain-like"/>
    <property type="match status" value="1"/>
</dbReference>
<sequence length="153" mass="16116">MSADQLLALLAEFNGSNHAELAIKYRITTVQVHRLVAQLRHAALRAALLASVENSAQVLVAFRFQQEFLSGTEAVLQAVQKARAAGYEDRLVLALHILAAAPAATAPDSGSTPPAAPEESQSAPQAHPDTAPLPSAPLKSSLLPDASRIPFQP</sequence>
<evidence type="ECO:0000313" key="2">
    <source>
        <dbReference type="EMBL" id="MBB4246542.1"/>
    </source>
</evidence>
<feature type="region of interest" description="Disordered" evidence="1">
    <location>
        <begin position="104"/>
        <end position="153"/>
    </location>
</feature>
<dbReference type="AlphaFoldDB" id="A0A840GDB3"/>
<protein>
    <submittedName>
        <fullName evidence="2">Uncharacterized protein</fullName>
    </submittedName>
</protein>
<gene>
    <name evidence="2" type="ORF">GGD90_000899</name>
</gene>
<feature type="compositionally biased region" description="Low complexity" evidence="1">
    <location>
        <begin position="104"/>
        <end position="147"/>
    </location>
</feature>
<evidence type="ECO:0000256" key="1">
    <source>
        <dbReference type="SAM" id="MobiDB-lite"/>
    </source>
</evidence>
<name>A0A840GDB3_RHOTE</name>
<evidence type="ECO:0000313" key="3">
    <source>
        <dbReference type="Proteomes" id="UP000587070"/>
    </source>
</evidence>
<comment type="caution">
    <text evidence="2">The sequence shown here is derived from an EMBL/GenBank/DDBJ whole genome shotgun (WGS) entry which is preliminary data.</text>
</comment>
<dbReference type="RefSeq" id="WP_153114604.1">
    <property type="nucleotide sequence ID" value="NZ_JACIGE010000002.1"/>
</dbReference>
<organism evidence="2 3">
    <name type="scientific">Rhodocyclus tenuis</name>
    <name type="common">Rhodospirillum tenue</name>
    <dbReference type="NCBI Taxonomy" id="1066"/>
    <lineage>
        <taxon>Bacteria</taxon>
        <taxon>Pseudomonadati</taxon>
        <taxon>Pseudomonadota</taxon>
        <taxon>Betaproteobacteria</taxon>
        <taxon>Rhodocyclales</taxon>
        <taxon>Rhodocyclaceae</taxon>
        <taxon>Rhodocyclus</taxon>
    </lineage>
</organism>
<accession>A0A840GDB3</accession>
<keyword evidence="3" id="KW-1185">Reference proteome</keyword>
<dbReference type="Proteomes" id="UP000587070">
    <property type="component" value="Unassembled WGS sequence"/>
</dbReference>
<dbReference type="EMBL" id="JACIGE010000002">
    <property type="protein sequence ID" value="MBB4246542.1"/>
    <property type="molecule type" value="Genomic_DNA"/>
</dbReference>